<evidence type="ECO:0000313" key="2">
    <source>
        <dbReference type="Proteomes" id="UP001186974"/>
    </source>
</evidence>
<name>A0ACC3D8Q4_9PEZI</name>
<proteinExistence type="predicted"/>
<sequence>MARGTRHPYSDFQPADAYPTSIESIPGYEYIDSAKGSKHNDGPMVPAVDMSASEVEMQKESTLLEDVQEKASSVLSSVLSSAPYASATPASEAEESSKSDSENDQDSEDAAVGEEDEDSSRGGSKSVSEHEGSSSSGNSELVDTKRARKAISSSVFTANYAHMALMLGYSLKKHNDLEALGAELVLLVLEDDEGKNGITRENRTRLEKAGWKLRVAEELEFPGVNQTQIRKHHRHNLNKLHLFSWTEYDKIVFMDADTVCKGSVQELLEMPGDFAAANDVWFDIPVDTRFNSGVMVFRPNKKTFEDMIEKVSDPHYHKPNDADQAFLQVYWKYRFYTLPFKFNFNLIMFEHWTSTWKLLWDEAVIVHFTVRKPRTSNHCHKPVEDQDGHLKGCREWEPLEWYAEYWKEMLKDLNFEDELPLLG</sequence>
<evidence type="ECO:0000313" key="1">
    <source>
        <dbReference type="EMBL" id="KAK3063539.1"/>
    </source>
</evidence>
<reference evidence="1" key="1">
    <citation type="submission" date="2024-09" db="EMBL/GenBank/DDBJ databases">
        <title>Black Yeasts Isolated from many extreme environments.</title>
        <authorList>
            <person name="Coleine C."/>
            <person name="Stajich J.E."/>
            <person name="Selbmann L."/>
        </authorList>
    </citation>
    <scope>NUCLEOTIDE SEQUENCE</scope>
    <source>
        <strain evidence="1">CCFEE 5737</strain>
    </source>
</reference>
<dbReference type="EMBL" id="JAWDJW010006811">
    <property type="protein sequence ID" value="KAK3063539.1"/>
    <property type="molecule type" value="Genomic_DNA"/>
</dbReference>
<protein>
    <submittedName>
        <fullName evidence="1">Uncharacterized protein</fullName>
    </submittedName>
</protein>
<keyword evidence="2" id="KW-1185">Reference proteome</keyword>
<organism evidence="1 2">
    <name type="scientific">Coniosporium uncinatum</name>
    <dbReference type="NCBI Taxonomy" id="93489"/>
    <lineage>
        <taxon>Eukaryota</taxon>
        <taxon>Fungi</taxon>
        <taxon>Dikarya</taxon>
        <taxon>Ascomycota</taxon>
        <taxon>Pezizomycotina</taxon>
        <taxon>Dothideomycetes</taxon>
        <taxon>Dothideomycetes incertae sedis</taxon>
        <taxon>Coniosporium</taxon>
    </lineage>
</organism>
<dbReference type="Proteomes" id="UP001186974">
    <property type="component" value="Unassembled WGS sequence"/>
</dbReference>
<gene>
    <name evidence="1" type="ORF">LTS18_014735</name>
</gene>
<accession>A0ACC3D8Q4</accession>
<comment type="caution">
    <text evidence="1">The sequence shown here is derived from an EMBL/GenBank/DDBJ whole genome shotgun (WGS) entry which is preliminary data.</text>
</comment>